<keyword evidence="3" id="KW-1185">Reference proteome</keyword>
<name>A0ABX1PAS5_9CYAN</name>
<evidence type="ECO:0000256" key="1">
    <source>
        <dbReference type="SAM" id="Phobius"/>
    </source>
</evidence>
<evidence type="ECO:0000313" key="3">
    <source>
        <dbReference type="Proteomes" id="UP000718564"/>
    </source>
</evidence>
<dbReference type="EMBL" id="QMEB01000135">
    <property type="protein sequence ID" value="NMG21063.1"/>
    <property type="molecule type" value="Genomic_DNA"/>
</dbReference>
<gene>
    <name evidence="2" type="ORF">DP116_17035</name>
</gene>
<evidence type="ECO:0000313" key="2">
    <source>
        <dbReference type="EMBL" id="NMG21063.1"/>
    </source>
</evidence>
<reference evidence="2 3" key="1">
    <citation type="submission" date="2018-06" db="EMBL/GenBank/DDBJ databases">
        <title>Comparative genomics of Brasilonema spp. strains.</title>
        <authorList>
            <person name="Alvarenga D.O."/>
            <person name="Fiore M.F."/>
            <person name="Varani A.M."/>
        </authorList>
    </citation>
    <scope>NUCLEOTIDE SEQUENCE [LARGE SCALE GENOMIC DNA]</scope>
    <source>
        <strain evidence="2 3">SPC951</strain>
    </source>
</reference>
<protein>
    <submittedName>
        <fullName evidence="2">Uncharacterized protein</fullName>
    </submittedName>
</protein>
<sequence length="66" mass="7382">MLGGIALFFVLAFVVLVNKNLYVGIVRVSVGFRYRSTQPTKDILISVFYTIISFNVVNLLKQQAGE</sequence>
<accession>A0ABX1PAS5</accession>
<keyword evidence="1" id="KW-0472">Membrane</keyword>
<keyword evidence="1" id="KW-1133">Transmembrane helix</keyword>
<dbReference type="Proteomes" id="UP000718564">
    <property type="component" value="Unassembled WGS sequence"/>
</dbReference>
<proteinExistence type="predicted"/>
<feature type="transmembrane region" description="Helical" evidence="1">
    <location>
        <begin position="43"/>
        <end position="60"/>
    </location>
</feature>
<organism evidence="2 3">
    <name type="scientific">Brasilonema bromeliae SPC951</name>
    <dbReference type="NCBI Taxonomy" id="385972"/>
    <lineage>
        <taxon>Bacteria</taxon>
        <taxon>Bacillati</taxon>
        <taxon>Cyanobacteriota</taxon>
        <taxon>Cyanophyceae</taxon>
        <taxon>Nostocales</taxon>
        <taxon>Scytonemataceae</taxon>
        <taxon>Brasilonema</taxon>
        <taxon>Bromeliae group (in: Brasilonema)</taxon>
    </lineage>
</organism>
<comment type="caution">
    <text evidence="2">The sequence shown here is derived from an EMBL/GenBank/DDBJ whole genome shotgun (WGS) entry which is preliminary data.</text>
</comment>
<keyword evidence="1" id="KW-0812">Transmembrane</keyword>